<dbReference type="SUPFAM" id="SSF48371">
    <property type="entry name" value="ARM repeat"/>
    <property type="match status" value="1"/>
</dbReference>
<keyword evidence="2" id="KW-0812">Transmembrane</keyword>
<accession>A0A5B9Q2N1</accession>
<keyword evidence="4" id="KW-1185">Reference proteome</keyword>
<reference evidence="3 4" key="1">
    <citation type="submission" date="2019-08" db="EMBL/GenBank/DDBJ databases">
        <title>Deep-cultivation of Planctomycetes and their phenomic and genomic characterization uncovers novel biology.</title>
        <authorList>
            <person name="Wiegand S."/>
            <person name="Jogler M."/>
            <person name="Boedeker C."/>
            <person name="Pinto D."/>
            <person name="Vollmers J."/>
            <person name="Rivas-Marin E."/>
            <person name="Kohn T."/>
            <person name="Peeters S.H."/>
            <person name="Heuer A."/>
            <person name="Rast P."/>
            <person name="Oberbeckmann S."/>
            <person name="Bunk B."/>
            <person name="Jeske O."/>
            <person name="Meyerdierks A."/>
            <person name="Storesund J.E."/>
            <person name="Kallscheuer N."/>
            <person name="Luecker S."/>
            <person name="Lage O.M."/>
            <person name="Pohl T."/>
            <person name="Merkel B.J."/>
            <person name="Hornburger P."/>
            <person name="Mueller R.-W."/>
            <person name="Bruemmer F."/>
            <person name="Labrenz M."/>
            <person name="Spormann A.M."/>
            <person name="Op den Camp H."/>
            <person name="Overmann J."/>
            <person name="Amann R."/>
            <person name="Jetten M.S.M."/>
            <person name="Mascher T."/>
            <person name="Medema M.H."/>
            <person name="Devos D.P."/>
            <person name="Kaster A.-K."/>
            <person name="Ovreas L."/>
            <person name="Rohde M."/>
            <person name="Galperin M.Y."/>
            <person name="Jogler C."/>
        </authorList>
    </citation>
    <scope>NUCLEOTIDE SEQUENCE [LARGE SCALE GENOMIC DNA]</scope>
    <source>
        <strain evidence="3 4">Pr1d</strain>
    </source>
</reference>
<dbReference type="InterPro" id="IPR011989">
    <property type="entry name" value="ARM-like"/>
</dbReference>
<evidence type="ECO:0000256" key="1">
    <source>
        <dbReference type="SAM" id="MobiDB-lite"/>
    </source>
</evidence>
<keyword evidence="2" id="KW-1133">Transmembrane helix</keyword>
<dbReference type="RefSeq" id="WP_148072069.1">
    <property type="nucleotide sequence ID" value="NZ_CP042913.1"/>
</dbReference>
<gene>
    <name evidence="3" type="ORF">Pr1d_05380</name>
</gene>
<keyword evidence="2" id="KW-0472">Membrane</keyword>
<dbReference type="EMBL" id="CP042913">
    <property type="protein sequence ID" value="QEG33277.1"/>
    <property type="molecule type" value="Genomic_DNA"/>
</dbReference>
<sequence length="350" mass="38001">MSSNPPGSSFTDSPKPPDPVSADELLPPVEPPSAGFILQLFVIPAVIVLVVVLLGMLVTSLANTGERDPAKIVATLRSSSQNRWQEAFELANALRNEQQNPELKNNADLAGQLAQLLDEEITAGNDDDGSVKLRTFLCSALGEFHVDEGVPVLLRAAHEDPDDYVRGSAINSLAILAEDFRQQDPPRPLQNEHFVETFVDLSNDKNDAIRSQTAYALGVITLSDEADPRLTVELETLVDDLNSDARYNAALALARRGSLLAIAPLVEMLDLESLEVATKDTLPQARNRKRDTIIKNALDAAVVVQEKNPEANLDSMRTAVEKFIDEAADDAAVPSQLVDRAREVLGKLTK</sequence>
<dbReference type="InterPro" id="IPR016024">
    <property type="entry name" value="ARM-type_fold"/>
</dbReference>
<evidence type="ECO:0000313" key="3">
    <source>
        <dbReference type="EMBL" id="QEG33277.1"/>
    </source>
</evidence>
<protein>
    <submittedName>
        <fullName evidence="3">HEAT repeat protein</fullName>
    </submittedName>
</protein>
<proteinExistence type="predicted"/>
<feature type="compositionally biased region" description="Polar residues" evidence="1">
    <location>
        <begin position="1"/>
        <end position="12"/>
    </location>
</feature>
<organism evidence="3 4">
    <name type="scientific">Bythopirellula goksoeyrii</name>
    <dbReference type="NCBI Taxonomy" id="1400387"/>
    <lineage>
        <taxon>Bacteria</taxon>
        <taxon>Pseudomonadati</taxon>
        <taxon>Planctomycetota</taxon>
        <taxon>Planctomycetia</taxon>
        <taxon>Pirellulales</taxon>
        <taxon>Lacipirellulaceae</taxon>
        <taxon>Bythopirellula</taxon>
    </lineage>
</organism>
<evidence type="ECO:0000313" key="4">
    <source>
        <dbReference type="Proteomes" id="UP000323917"/>
    </source>
</evidence>
<feature type="transmembrane region" description="Helical" evidence="2">
    <location>
        <begin position="36"/>
        <end position="58"/>
    </location>
</feature>
<dbReference type="OrthoDB" id="254012at2"/>
<dbReference type="KEGG" id="bgok:Pr1d_05380"/>
<evidence type="ECO:0000256" key="2">
    <source>
        <dbReference type="SAM" id="Phobius"/>
    </source>
</evidence>
<dbReference type="AlphaFoldDB" id="A0A5B9Q2N1"/>
<dbReference type="Gene3D" id="1.25.10.10">
    <property type="entry name" value="Leucine-rich Repeat Variant"/>
    <property type="match status" value="2"/>
</dbReference>
<dbReference type="Proteomes" id="UP000323917">
    <property type="component" value="Chromosome"/>
</dbReference>
<feature type="region of interest" description="Disordered" evidence="1">
    <location>
        <begin position="1"/>
        <end position="26"/>
    </location>
</feature>
<name>A0A5B9Q2N1_9BACT</name>